<sequence>MSGCEILGAVAAAMQLICIATTIGQSIIDFPEKLSQLSNRIRCSIEQLQLLRNALQDIKKNRQLHTRFFSIQVQTISTKVTTLNNLLEDTYSKLKRPRVKRLVFILTIKKVEKLINENFAALESDKSNLSLYIMSSCREALTSLQNPAESPIVVRDRMQKVETPEDITMKDGIMESSAPCRCFFNHTEHPASIIMSKKQILSTEEEMKFQRSIPNSGQNTSSTPHINGGNEKKESGIRSSVSRNVIRNSRNVLIGGTNGHNVDADENEVTDTDRVLLGTFDSNTTTTFAASTSPDQMDWTSSC</sequence>
<comment type="caution">
    <text evidence="1">The sequence shown here is derived from an EMBL/GenBank/DDBJ whole genome shotgun (WGS) entry which is preliminary data.</text>
</comment>
<evidence type="ECO:0000313" key="1">
    <source>
        <dbReference type="EMBL" id="KAF2472620.1"/>
    </source>
</evidence>
<organism evidence="1 2">
    <name type="scientific">Lindgomyces ingoldianus</name>
    <dbReference type="NCBI Taxonomy" id="673940"/>
    <lineage>
        <taxon>Eukaryota</taxon>
        <taxon>Fungi</taxon>
        <taxon>Dikarya</taxon>
        <taxon>Ascomycota</taxon>
        <taxon>Pezizomycotina</taxon>
        <taxon>Dothideomycetes</taxon>
        <taxon>Pleosporomycetidae</taxon>
        <taxon>Pleosporales</taxon>
        <taxon>Lindgomycetaceae</taxon>
        <taxon>Lindgomyces</taxon>
    </lineage>
</organism>
<dbReference type="Proteomes" id="UP000799755">
    <property type="component" value="Unassembled WGS sequence"/>
</dbReference>
<dbReference type="EMBL" id="MU003502">
    <property type="protein sequence ID" value="KAF2472620.1"/>
    <property type="molecule type" value="Genomic_DNA"/>
</dbReference>
<evidence type="ECO:0000313" key="2">
    <source>
        <dbReference type="Proteomes" id="UP000799755"/>
    </source>
</evidence>
<proteinExistence type="predicted"/>
<keyword evidence="2" id="KW-1185">Reference proteome</keyword>
<name>A0ACB6R0J9_9PLEO</name>
<protein>
    <submittedName>
        <fullName evidence="1">Uncharacterized protein</fullName>
    </submittedName>
</protein>
<reference evidence="1" key="1">
    <citation type="journal article" date="2020" name="Stud. Mycol.">
        <title>101 Dothideomycetes genomes: a test case for predicting lifestyles and emergence of pathogens.</title>
        <authorList>
            <person name="Haridas S."/>
            <person name="Albert R."/>
            <person name="Binder M."/>
            <person name="Bloem J."/>
            <person name="Labutti K."/>
            <person name="Salamov A."/>
            <person name="Andreopoulos B."/>
            <person name="Baker S."/>
            <person name="Barry K."/>
            <person name="Bills G."/>
            <person name="Bluhm B."/>
            <person name="Cannon C."/>
            <person name="Castanera R."/>
            <person name="Culley D."/>
            <person name="Daum C."/>
            <person name="Ezra D."/>
            <person name="Gonzalez J."/>
            <person name="Henrissat B."/>
            <person name="Kuo A."/>
            <person name="Liang C."/>
            <person name="Lipzen A."/>
            <person name="Lutzoni F."/>
            <person name="Magnuson J."/>
            <person name="Mondo S."/>
            <person name="Nolan M."/>
            <person name="Ohm R."/>
            <person name="Pangilinan J."/>
            <person name="Park H.-J."/>
            <person name="Ramirez L."/>
            <person name="Alfaro M."/>
            <person name="Sun H."/>
            <person name="Tritt A."/>
            <person name="Yoshinaga Y."/>
            <person name="Zwiers L.-H."/>
            <person name="Turgeon B."/>
            <person name="Goodwin S."/>
            <person name="Spatafora J."/>
            <person name="Crous P."/>
            <person name="Grigoriev I."/>
        </authorList>
    </citation>
    <scope>NUCLEOTIDE SEQUENCE</scope>
    <source>
        <strain evidence="1">ATCC 200398</strain>
    </source>
</reference>
<gene>
    <name evidence="1" type="ORF">BDR25DRAFT_302732</name>
</gene>
<accession>A0ACB6R0J9</accession>